<organism evidence="2 3">
    <name type="scientific">Acropora cervicornis</name>
    <name type="common">Staghorn coral</name>
    <dbReference type="NCBI Taxonomy" id="6130"/>
    <lineage>
        <taxon>Eukaryota</taxon>
        <taxon>Metazoa</taxon>
        <taxon>Cnidaria</taxon>
        <taxon>Anthozoa</taxon>
        <taxon>Hexacorallia</taxon>
        <taxon>Scleractinia</taxon>
        <taxon>Astrocoeniina</taxon>
        <taxon>Acroporidae</taxon>
        <taxon>Acropora</taxon>
    </lineage>
</organism>
<reference evidence="2" key="1">
    <citation type="journal article" date="2023" name="G3 (Bethesda)">
        <title>Whole genome assembly and annotation of the endangered Caribbean coral Acropora cervicornis.</title>
        <authorList>
            <person name="Selwyn J.D."/>
            <person name="Vollmer S.V."/>
        </authorList>
    </citation>
    <scope>NUCLEOTIDE SEQUENCE</scope>
    <source>
        <strain evidence="2">K2</strain>
    </source>
</reference>
<keyword evidence="3" id="KW-1185">Reference proteome</keyword>
<proteinExistence type="predicted"/>
<evidence type="ECO:0000313" key="2">
    <source>
        <dbReference type="EMBL" id="KAK2573101.1"/>
    </source>
</evidence>
<feature type="compositionally biased region" description="Acidic residues" evidence="1">
    <location>
        <begin position="30"/>
        <end position="51"/>
    </location>
</feature>
<dbReference type="AlphaFoldDB" id="A0AAD9R4W1"/>
<dbReference type="Proteomes" id="UP001249851">
    <property type="component" value="Unassembled WGS sequence"/>
</dbReference>
<gene>
    <name evidence="2" type="ORF">P5673_002136</name>
</gene>
<accession>A0AAD9R4W1</accession>
<evidence type="ECO:0000313" key="3">
    <source>
        <dbReference type="Proteomes" id="UP001249851"/>
    </source>
</evidence>
<reference evidence="2" key="2">
    <citation type="journal article" date="2023" name="Science">
        <title>Genomic signatures of disease resistance in endangered staghorn corals.</title>
        <authorList>
            <person name="Vollmer S.V."/>
            <person name="Selwyn J.D."/>
            <person name="Despard B.A."/>
            <person name="Roesel C.L."/>
        </authorList>
    </citation>
    <scope>NUCLEOTIDE SEQUENCE</scope>
    <source>
        <strain evidence="2">K2</strain>
    </source>
</reference>
<protein>
    <submittedName>
        <fullName evidence="2">Uncharacterized protein</fullName>
    </submittedName>
</protein>
<evidence type="ECO:0000256" key="1">
    <source>
        <dbReference type="SAM" id="MobiDB-lite"/>
    </source>
</evidence>
<dbReference type="EMBL" id="JARQWQ010000003">
    <property type="protein sequence ID" value="KAK2573101.1"/>
    <property type="molecule type" value="Genomic_DNA"/>
</dbReference>
<name>A0AAD9R4W1_ACRCE</name>
<comment type="caution">
    <text evidence="2">The sequence shown here is derived from an EMBL/GenBank/DDBJ whole genome shotgun (WGS) entry which is preliminary data.</text>
</comment>
<feature type="region of interest" description="Disordered" evidence="1">
    <location>
        <begin position="21"/>
        <end position="53"/>
    </location>
</feature>
<sequence>MCPADCDALRDWASSYGAAVSTAEAVTENETVEEAEDEFDESSDEEVDNDPEVSTLVQGEIGSSATFPLRSKNSLRESGAFQKPSSLLNSSNDYVNFERLETPSVL</sequence>